<dbReference type="Proteomes" id="UP001153269">
    <property type="component" value="Unassembled WGS sequence"/>
</dbReference>
<gene>
    <name evidence="2" type="ORF">PLEPLA_LOCUS6207</name>
</gene>
<accession>A0A9N7YA97</accession>
<evidence type="ECO:0000313" key="2">
    <source>
        <dbReference type="EMBL" id="CAB1418383.1"/>
    </source>
</evidence>
<organism evidence="2 3">
    <name type="scientific">Pleuronectes platessa</name>
    <name type="common">European plaice</name>
    <dbReference type="NCBI Taxonomy" id="8262"/>
    <lineage>
        <taxon>Eukaryota</taxon>
        <taxon>Metazoa</taxon>
        <taxon>Chordata</taxon>
        <taxon>Craniata</taxon>
        <taxon>Vertebrata</taxon>
        <taxon>Euteleostomi</taxon>
        <taxon>Actinopterygii</taxon>
        <taxon>Neopterygii</taxon>
        <taxon>Teleostei</taxon>
        <taxon>Neoteleostei</taxon>
        <taxon>Acanthomorphata</taxon>
        <taxon>Carangaria</taxon>
        <taxon>Pleuronectiformes</taxon>
        <taxon>Pleuronectoidei</taxon>
        <taxon>Pleuronectidae</taxon>
        <taxon>Pleuronectes</taxon>
    </lineage>
</organism>
<protein>
    <submittedName>
        <fullName evidence="2">Uncharacterized protein</fullName>
    </submittedName>
</protein>
<keyword evidence="3" id="KW-1185">Reference proteome</keyword>
<reference evidence="2" key="1">
    <citation type="submission" date="2020-03" db="EMBL/GenBank/DDBJ databases">
        <authorList>
            <person name="Weist P."/>
        </authorList>
    </citation>
    <scope>NUCLEOTIDE SEQUENCE</scope>
</reference>
<evidence type="ECO:0000256" key="1">
    <source>
        <dbReference type="SAM" id="MobiDB-lite"/>
    </source>
</evidence>
<proteinExistence type="predicted"/>
<sequence length="101" mass="11696">MDGARKLSEKTEDEEEEEEVVVVVEAGKSPTHEAFLAHKKTLHIKEELWFMKRCRAVVPRTEDEEFCLSVRELKQAVENTRAAQERFTHESDQSPARRLTG</sequence>
<feature type="compositionally biased region" description="Basic and acidic residues" evidence="1">
    <location>
        <begin position="83"/>
        <end position="92"/>
    </location>
</feature>
<evidence type="ECO:0000313" key="3">
    <source>
        <dbReference type="Proteomes" id="UP001153269"/>
    </source>
</evidence>
<comment type="caution">
    <text evidence="2">The sequence shown here is derived from an EMBL/GenBank/DDBJ whole genome shotgun (WGS) entry which is preliminary data.</text>
</comment>
<dbReference type="EMBL" id="CADEAL010000320">
    <property type="protein sequence ID" value="CAB1418383.1"/>
    <property type="molecule type" value="Genomic_DNA"/>
</dbReference>
<feature type="region of interest" description="Disordered" evidence="1">
    <location>
        <begin position="81"/>
        <end position="101"/>
    </location>
</feature>
<dbReference type="AlphaFoldDB" id="A0A9N7YA97"/>
<name>A0A9N7YA97_PLEPL</name>